<accession>A0AAV7NVM6</accession>
<reference evidence="2" key="1">
    <citation type="journal article" date="2022" name="bioRxiv">
        <title>Sequencing and chromosome-scale assembly of the giantPleurodeles waltlgenome.</title>
        <authorList>
            <person name="Brown T."/>
            <person name="Elewa A."/>
            <person name="Iarovenko S."/>
            <person name="Subramanian E."/>
            <person name="Araus A.J."/>
            <person name="Petzold A."/>
            <person name="Susuki M."/>
            <person name="Suzuki K.-i.T."/>
            <person name="Hayashi T."/>
            <person name="Toyoda A."/>
            <person name="Oliveira C."/>
            <person name="Osipova E."/>
            <person name="Leigh N.D."/>
            <person name="Simon A."/>
            <person name="Yun M.H."/>
        </authorList>
    </citation>
    <scope>NUCLEOTIDE SEQUENCE</scope>
    <source>
        <strain evidence="2">20211129_DDA</strain>
        <tissue evidence="2">Liver</tissue>
    </source>
</reference>
<evidence type="ECO:0000313" key="3">
    <source>
        <dbReference type="Proteomes" id="UP001066276"/>
    </source>
</evidence>
<evidence type="ECO:0000256" key="1">
    <source>
        <dbReference type="SAM" id="MobiDB-lite"/>
    </source>
</evidence>
<evidence type="ECO:0000313" key="2">
    <source>
        <dbReference type="EMBL" id="KAJ1119020.1"/>
    </source>
</evidence>
<dbReference type="EMBL" id="JANPWB010000012">
    <property type="protein sequence ID" value="KAJ1119020.1"/>
    <property type="molecule type" value="Genomic_DNA"/>
</dbReference>
<feature type="region of interest" description="Disordered" evidence="1">
    <location>
        <begin position="1"/>
        <end position="90"/>
    </location>
</feature>
<dbReference type="AlphaFoldDB" id="A0AAV7NVM6"/>
<keyword evidence="3" id="KW-1185">Reference proteome</keyword>
<gene>
    <name evidence="2" type="ORF">NDU88_007206</name>
</gene>
<proteinExistence type="predicted"/>
<protein>
    <submittedName>
        <fullName evidence="2">Uncharacterized protein</fullName>
    </submittedName>
</protein>
<name>A0AAV7NVM6_PLEWA</name>
<sequence length="90" mass="10306">MMGPRGAIPQRLRSQHRDRASAAGRRARKTQRTESLKGALEEAADTREREREEEVNRHPRGTDRDPRGEEDDGKPGHKRRHGHARRAQAP</sequence>
<feature type="compositionally biased region" description="Basic residues" evidence="1">
    <location>
        <begin position="76"/>
        <end position="90"/>
    </location>
</feature>
<organism evidence="2 3">
    <name type="scientific">Pleurodeles waltl</name>
    <name type="common">Iberian ribbed newt</name>
    <dbReference type="NCBI Taxonomy" id="8319"/>
    <lineage>
        <taxon>Eukaryota</taxon>
        <taxon>Metazoa</taxon>
        <taxon>Chordata</taxon>
        <taxon>Craniata</taxon>
        <taxon>Vertebrata</taxon>
        <taxon>Euteleostomi</taxon>
        <taxon>Amphibia</taxon>
        <taxon>Batrachia</taxon>
        <taxon>Caudata</taxon>
        <taxon>Salamandroidea</taxon>
        <taxon>Salamandridae</taxon>
        <taxon>Pleurodelinae</taxon>
        <taxon>Pleurodeles</taxon>
    </lineage>
</organism>
<dbReference type="Proteomes" id="UP001066276">
    <property type="component" value="Chromosome 8"/>
</dbReference>
<feature type="compositionally biased region" description="Basic and acidic residues" evidence="1">
    <location>
        <begin position="44"/>
        <end position="67"/>
    </location>
</feature>
<comment type="caution">
    <text evidence="2">The sequence shown here is derived from an EMBL/GenBank/DDBJ whole genome shotgun (WGS) entry which is preliminary data.</text>
</comment>